<dbReference type="Proteomes" id="UP000657421">
    <property type="component" value="Unassembled WGS sequence"/>
</dbReference>
<gene>
    <name evidence="1" type="ORF">H8716_00025</name>
</gene>
<evidence type="ECO:0000313" key="1">
    <source>
        <dbReference type="EMBL" id="MBC8571483.1"/>
    </source>
</evidence>
<dbReference type="RefSeq" id="WP_249306166.1">
    <property type="nucleotide sequence ID" value="NZ_JACRSZ010000001.1"/>
</dbReference>
<dbReference type="InterPro" id="IPR025466">
    <property type="entry name" value="DUF4317"/>
</dbReference>
<accession>A0ABR7N6V4</accession>
<comment type="caution">
    <text evidence="1">The sequence shown here is derived from an EMBL/GenBank/DDBJ whole genome shotgun (WGS) entry which is preliminary data.</text>
</comment>
<keyword evidence="2" id="KW-1185">Reference proteome</keyword>
<organism evidence="1 2">
    <name type="scientific">Jingyaoa shaoxingensis</name>
    <dbReference type="NCBI Taxonomy" id="2763671"/>
    <lineage>
        <taxon>Bacteria</taxon>
        <taxon>Bacillati</taxon>
        <taxon>Bacillota</taxon>
        <taxon>Clostridia</taxon>
        <taxon>Lachnospirales</taxon>
        <taxon>Lachnospiraceae</taxon>
        <taxon>Jingyaoa</taxon>
    </lineage>
</organism>
<dbReference type="Pfam" id="PF14199">
    <property type="entry name" value="DUF4317"/>
    <property type="match status" value="1"/>
</dbReference>
<dbReference type="EMBL" id="JACRSZ010000001">
    <property type="protein sequence ID" value="MBC8571483.1"/>
    <property type="molecule type" value="Genomic_DNA"/>
</dbReference>
<evidence type="ECO:0000313" key="2">
    <source>
        <dbReference type="Proteomes" id="UP000657421"/>
    </source>
</evidence>
<name>A0ABR7N6V4_9FIRM</name>
<reference evidence="1 2" key="1">
    <citation type="submission" date="2020-08" db="EMBL/GenBank/DDBJ databases">
        <title>Genome public.</title>
        <authorList>
            <person name="Liu C."/>
            <person name="Sun Q."/>
        </authorList>
    </citation>
    <scope>NUCLEOTIDE SEQUENCE [LARGE SCALE GENOMIC DNA]</scope>
    <source>
        <strain evidence="1 2">NSJ-46</strain>
    </source>
</reference>
<proteinExistence type="predicted"/>
<sequence length="372" mass="42779">MNKKEIAEIKKQYTQEKCPATRICGCYVDGEKKKQTEFCQAFLSLPDEEFFKYLNIFRKTMSGTIGKNLLTMEFPLDTEMEGGTQELLMKLKYSGLKDDGLLEEFYDKIIDSYYYVGNYLILLIHGTYDIPGKSSDNLEMFDASDEIYEHIICCICPVNLSKPCLSYNAEGHCFENNIQDWVVEMPVQGFLFPAFHDRSADVHSLLYYNQKPEQPATDFVDNILGCVLPMTAGDQKETFQELVEQTLGEDCSYDMVRTIYDNLNEMLEEQKEEPEPLKLDKGDVKRLLEQSEVANDKLEEFDTHYEETAGENASFMAANVVNTRKFEIKTPDIVIQVNPERTDLVETREIDGRKCLVIELNDEVEVNGITIK</sequence>
<protein>
    <submittedName>
        <fullName evidence="1">DUF4317 domain-containing protein</fullName>
    </submittedName>
</protein>